<dbReference type="GO" id="GO:0006508">
    <property type="term" value="P:proteolysis"/>
    <property type="evidence" value="ECO:0007669"/>
    <property type="project" value="UniProtKB-KW"/>
</dbReference>
<dbReference type="Pfam" id="PF13180">
    <property type="entry name" value="PDZ_2"/>
    <property type="match status" value="1"/>
</dbReference>
<dbReference type="SUPFAM" id="SSF50494">
    <property type="entry name" value="Trypsin-like serine proteases"/>
    <property type="match status" value="1"/>
</dbReference>
<reference evidence="5 6" key="1">
    <citation type="journal article" date="2016" name="Nat. Commun.">
        <title>Thousands of microbial genomes shed light on interconnected biogeochemical processes in an aquifer system.</title>
        <authorList>
            <person name="Anantharaman K."/>
            <person name="Brown C.T."/>
            <person name="Hug L.A."/>
            <person name="Sharon I."/>
            <person name="Castelle C.J."/>
            <person name="Probst A.J."/>
            <person name="Thomas B.C."/>
            <person name="Singh A."/>
            <person name="Wilkins M.J."/>
            <person name="Karaoz U."/>
            <person name="Brodie E.L."/>
            <person name="Williams K.H."/>
            <person name="Hubbard S.S."/>
            <person name="Banfield J.F."/>
        </authorList>
    </citation>
    <scope>NUCLEOTIDE SEQUENCE [LARGE SCALE GENOMIC DNA]</scope>
</reference>
<keyword evidence="1" id="KW-0645">Protease</keyword>
<organism evidence="5 6">
    <name type="scientific">Candidatus Yanofskybacteria bacterium RIFCSPHIGHO2_01_FULL_44_17</name>
    <dbReference type="NCBI Taxonomy" id="1802668"/>
    <lineage>
        <taxon>Bacteria</taxon>
        <taxon>Candidatus Yanofskyibacteriota</taxon>
    </lineage>
</organism>
<evidence type="ECO:0000256" key="2">
    <source>
        <dbReference type="ARBA" id="ARBA00022801"/>
    </source>
</evidence>
<dbReference type="Gene3D" id="2.40.10.120">
    <property type="match status" value="1"/>
</dbReference>
<sequence>MFIRLGALCFLASLLYAQPLDQKTFTKIFGQVKDSVVTINFSSTQIVNGRPTTADGSGSGVIVSNDGLIVTNKHVISDTTRSFRVTLAGGQELGASFIGMAPDTDISIIKLSSLPAGGVKPAIMGDSDQLEEGDWVLAIGSPFGLGGTLTAGIISKKERSIPITQEGGRSQPHYLIQTDAAINPGNSGGALVNMKGELIGIPTVILSRTGTSSGIGFAIPSNVIKKILSDVAIKRTTLGWLGMSVQSVSELSLGIKRQLGITAQAGVVITDIEKGGPAEKAGLKQYDVLVRINSEEVASVSNFEWLERNLNPGDTALIKIERRGSSQLQDISIAVGESNKKTP</sequence>
<dbReference type="Gene3D" id="2.30.42.10">
    <property type="match status" value="1"/>
</dbReference>
<name>A0A1F8EX06_9BACT</name>
<dbReference type="InterPro" id="IPR001478">
    <property type="entry name" value="PDZ"/>
</dbReference>
<dbReference type="EMBL" id="MGJI01000009">
    <property type="protein sequence ID" value="OGN05402.1"/>
    <property type="molecule type" value="Genomic_DNA"/>
</dbReference>
<dbReference type="InterPro" id="IPR036034">
    <property type="entry name" value="PDZ_sf"/>
</dbReference>
<gene>
    <name evidence="5" type="ORF">A2831_01545</name>
</gene>
<accession>A0A1F8EX06</accession>
<dbReference type="AlphaFoldDB" id="A0A1F8EX06"/>
<dbReference type="InterPro" id="IPR001940">
    <property type="entry name" value="Peptidase_S1C"/>
</dbReference>
<dbReference type="PROSITE" id="PS50106">
    <property type="entry name" value="PDZ"/>
    <property type="match status" value="1"/>
</dbReference>
<proteinExistence type="predicted"/>
<keyword evidence="2" id="KW-0378">Hydrolase</keyword>
<evidence type="ECO:0000313" key="6">
    <source>
        <dbReference type="Proteomes" id="UP000177507"/>
    </source>
</evidence>
<dbReference type="GO" id="GO:0004252">
    <property type="term" value="F:serine-type endopeptidase activity"/>
    <property type="evidence" value="ECO:0007669"/>
    <property type="project" value="InterPro"/>
</dbReference>
<dbReference type="Pfam" id="PF13365">
    <property type="entry name" value="Trypsin_2"/>
    <property type="match status" value="1"/>
</dbReference>
<dbReference type="PANTHER" id="PTHR43343">
    <property type="entry name" value="PEPTIDASE S12"/>
    <property type="match status" value="1"/>
</dbReference>
<feature type="signal peptide" evidence="3">
    <location>
        <begin position="1"/>
        <end position="17"/>
    </location>
</feature>
<dbReference type="SMART" id="SM00228">
    <property type="entry name" value="PDZ"/>
    <property type="match status" value="1"/>
</dbReference>
<evidence type="ECO:0000256" key="3">
    <source>
        <dbReference type="SAM" id="SignalP"/>
    </source>
</evidence>
<dbReference type="SUPFAM" id="SSF50156">
    <property type="entry name" value="PDZ domain-like"/>
    <property type="match status" value="1"/>
</dbReference>
<dbReference type="InterPro" id="IPR051201">
    <property type="entry name" value="Chloro_Bact_Ser_Proteases"/>
</dbReference>
<feature type="domain" description="PDZ" evidence="4">
    <location>
        <begin position="230"/>
        <end position="324"/>
    </location>
</feature>
<protein>
    <recommendedName>
        <fullName evidence="4">PDZ domain-containing protein</fullName>
    </recommendedName>
</protein>
<evidence type="ECO:0000256" key="1">
    <source>
        <dbReference type="ARBA" id="ARBA00022670"/>
    </source>
</evidence>
<feature type="chain" id="PRO_5009535368" description="PDZ domain-containing protein" evidence="3">
    <location>
        <begin position="18"/>
        <end position="343"/>
    </location>
</feature>
<dbReference type="InterPro" id="IPR009003">
    <property type="entry name" value="Peptidase_S1_PA"/>
</dbReference>
<dbReference type="PANTHER" id="PTHR43343:SF3">
    <property type="entry name" value="PROTEASE DO-LIKE 8, CHLOROPLASTIC"/>
    <property type="match status" value="1"/>
</dbReference>
<keyword evidence="3" id="KW-0732">Signal</keyword>
<evidence type="ECO:0000259" key="4">
    <source>
        <dbReference type="PROSITE" id="PS50106"/>
    </source>
</evidence>
<dbReference type="PRINTS" id="PR00834">
    <property type="entry name" value="PROTEASES2C"/>
</dbReference>
<dbReference type="Proteomes" id="UP000177507">
    <property type="component" value="Unassembled WGS sequence"/>
</dbReference>
<evidence type="ECO:0000313" key="5">
    <source>
        <dbReference type="EMBL" id="OGN05402.1"/>
    </source>
</evidence>
<comment type="caution">
    <text evidence="5">The sequence shown here is derived from an EMBL/GenBank/DDBJ whole genome shotgun (WGS) entry which is preliminary data.</text>
</comment>
<dbReference type="STRING" id="1802668.A2831_01545"/>